<dbReference type="SUPFAM" id="SSF52768">
    <property type="entry name" value="Arginase/deacetylase"/>
    <property type="match status" value="1"/>
</dbReference>
<keyword evidence="1" id="KW-0479">Metal-binding</keyword>
<keyword evidence="6" id="KW-1185">Reference proteome</keyword>
<dbReference type="GO" id="GO:0005829">
    <property type="term" value="C:cytosol"/>
    <property type="evidence" value="ECO:0007669"/>
    <property type="project" value="TreeGrafter"/>
</dbReference>
<sequence length="355" mass="37687">MPAPSPSVAITYVPADCGSLIPGKSKAPQAFRDAGIVQALLDAGVPLVAEHEALATPALWDGKGRVVGGVRDEERNVGVCVDVEGSLLHHMGSGTRNGMKDEEGGLDIEETPFQLILGGECSMLPGILSALHTHFSPLRIGLVYIDADTDLSSPLDSTSGTFAGMNMCHLLRTPGALDAMRRFGKLDGAPMCDERNTVFFATNMRNQGNSREHFSYLFEHGFKVVPAAAVARDSQQCARDALAHLDQHVDVILVHLDIDAIDAGDFPLANVPQYTGARFEHVMSALEVFVGCEKVGALCVAEGNPDHDPGLGMVRRLVGRVGGIVGGRWREEAVHIFCQCLVIYVAAAAAGSIPA</sequence>
<gene>
    <name evidence="5" type="ORF">CC86DRAFT_395414</name>
</gene>
<proteinExistence type="inferred from homology"/>
<evidence type="ECO:0000256" key="2">
    <source>
        <dbReference type="ARBA" id="ARBA00022801"/>
    </source>
</evidence>
<dbReference type="GO" id="GO:0004053">
    <property type="term" value="F:arginase activity"/>
    <property type="evidence" value="ECO:0007669"/>
    <property type="project" value="TreeGrafter"/>
</dbReference>
<reference evidence="5" key="1">
    <citation type="journal article" date="2020" name="Stud. Mycol.">
        <title>101 Dothideomycetes genomes: a test case for predicting lifestyles and emergence of pathogens.</title>
        <authorList>
            <person name="Haridas S."/>
            <person name="Albert R."/>
            <person name="Binder M."/>
            <person name="Bloem J."/>
            <person name="Labutti K."/>
            <person name="Salamov A."/>
            <person name="Andreopoulos B."/>
            <person name="Baker S."/>
            <person name="Barry K."/>
            <person name="Bills G."/>
            <person name="Bluhm B."/>
            <person name="Cannon C."/>
            <person name="Castanera R."/>
            <person name="Culley D."/>
            <person name="Daum C."/>
            <person name="Ezra D."/>
            <person name="Gonzalez J."/>
            <person name="Henrissat B."/>
            <person name="Kuo A."/>
            <person name="Liang C."/>
            <person name="Lipzen A."/>
            <person name="Lutzoni F."/>
            <person name="Magnuson J."/>
            <person name="Mondo S."/>
            <person name="Nolan M."/>
            <person name="Ohm R."/>
            <person name="Pangilinan J."/>
            <person name="Park H.-J."/>
            <person name="Ramirez L."/>
            <person name="Alfaro M."/>
            <person name="Sun H."/>
            <person name="Tritt A."/>
            <person name="Yoshinaga Y."/>
            <person name="Zwiers L.-H."/>
            <person name="Turgeon B."/>
            <person name="Goodwin S."/>
            <person name="Spatafora J."/>
            <person name="Crous P."/>
            <person name="Grigoriev I."/>
        </authorList>
    </citation>
    <scope>NUCLEOTIDE SEQUENCE</scope>
    <source>
        <strain evidence="5">CBS 113818</strain>
    </source>
</reference>
<dbReference type="Gene3D" id="3.40.800.10">
    <property type="entry name" value="Ureohydrolase domain"/>
    <property type="match status" value="1"/>
</dbReference>
<keyword evidence="2" id="KW-0378">Hydrolase</keyword>
<dbReference type="OrthoDB" id="9992747at2759"/>
<evidence type="ECO:0000313" key="6">
    <source>
        <dbReference type="Proteomes" id="UP000799424"/>
    </source>
</evidence>
<dbReference type="PROSITE" id="PS51409">
    <property type="entry name" value="ARGINASE_2"/>
    <property type="match status" value="1"/>
</dbReference>
<dbReference type="Proteomes" id="UP000799424">
    <property type="component" value="Unassembled WGS sequence"/>
</dbReference>
<evidence type="ECO:0000256" key="3">
    <source>
        <dbReference type="ARBA" id="ARBA00023211"/>
    </source>
</evidence>
<comment type="similarity">
    <text evidence="4">Belongs to the arginase family.</text>
</comment>
<name>A0A6A6ZUI6_9PLEO</name>
<evidence type="ECO:0000256" key="1">
    <source>
        <dbReference type="ARBA" id="ARBA00022723"/>
    </source>
</evidence>
<dbReference type="PANTHER" id="PTHR43782:SF3">
    <property type="entry name" value="ARGINASE"/>
    <property type="match status" value="1"/>
</dbReference>
<dbReference type="InterPro" id="IPR023696">
    <property type="entry name" value="Ureohydrolase_dom_sf"/>
</dbReference>
<organism evidence="5 6">
    <name type="scientific">Ophiobolus disseminans</name>
    <dbReference type="NCBI Taxonomy" id="1469910"/>
    <lineage>
        <taxon>Eukaryota</taxon>
        <taxon>Fungi</taxon>
        <taxon>Dikarya</taxon>
        <taxon>Ascomycota</taxon>
        <taxon>Pezizomycotina</taxon>
        <taxon>Dothideomycetes</taxon>
        <taxon>Pleosporomycetidae</taxon>
        <taxon>Pleosporales</taxon>
        <taxon>Pleosporineae</taxon>
        <taxon>Phaeosphaeriaceae</taxon>
        <taxon>Ophiobolus</taxon>
    </lineage>
</organism>
<dbReference type="GO" id="GO:0030145">
    <property type="term" value="F:manganese ion binding"/>
    <property type="evidence" value="ECO:0007669"/>
    <property type="project" value="TreeGrafter"/>
</dbReference>
<dbReference type="AlphaFoldDB" id="A0A6A6ZUI6"/>
<dbReference type="Pfam" id="PF00491">
    <property type="entry name" value="Arginase"/>
    <property type="match status" value="1"/>
</dbReference>
<evidence type="ECO:0000313" key="5">
    <source>
        <dbReference type="EMBL" id="KAF2824114.1"/>
    </source>
</evidence>
<dbReference type="PRINTS" id="PR00116">
    <property type="entry name" value="ARGINASE"/>
</dbReference>
<evidence type="ECO:0000256" key="4">
    <source>
        <dbReference type="PROSITE-ProRule" id="PRU00742"/>
    </source>
</evidence>
<dbReference type="EMBL" id="MU006230">
    <property type="protein sequence ID" value="KAF2824114.1"/>
    <property type="molecule type" value="Genomic_DNA"/>
</dbReference>
<accession>A0A6A6ZUI6</accession>
<dbReference type="PANTHER" id="PTHR43782">
    <property type="entry name" value="ARGINASE"/>
    <property type="match status" value="1"/>
</dbReference>
<keyword evidence="3" id="KW-0464">Manganese</keyword>
<dbReference type="GO" id="GO:0005634">
    <property type="term" value="C:nucleus"/>
    <property type="evidence" value="ECO:0007669"/>
    <property type="project" value="TreeGrafter"/>
</dbReference>
<dbReference type="InterPro" id="IPR006035">
    <property type="entry name" value="Ureohydrolase"/>
</dbReference>
<protein>
    <submittedName>
        <fullName evidence="5">Arginase/deacetylase</fullName>
    </submittedName>
</protein>